<keyword evidence="3" id="KW-1185">Reference proteome</keyword>
<dbReference type="RefSeq" id="WP_115829422.1">
    <property type="nucleotide sequence ID" value="NZ_QNUL01000002.1"/>
</dbReference>
<evidence type="ECO:0008006" key="4">
    <source>
        <dbReference type="Google" id="ProtNLM"/>
    </source>
</evidence>
<feature type="transmembrane region" description="Helical" evidence="1">
    <location>
        <begin position="42"/>
        <end position="65"/>
    </location>
</feature>
<reference evidence="2 3" key="1">
    <citation type="submission" date="2018-07" db="EMBL/GenBank/DDBJ databases">
        <title>Dyadobacter roseus sp. nov., isolated from rose rhizosphere soil.</title>
        <authorList>
            <person name="Chen L."/>
        </authorList>
    </citation>
    <scope>NUCLEOTIDE SEQUENCE [LARGE SCALE GENOMIC DNA]</scope>
    <source>
        <strain evidence="2 3">RS19</strain>
    </source>
</reference>
<accession>A0A3D8YG63</accession>
<keyword evidence="1" id="KW-0472">Membrane</keyword>
<keyword evidence="1" id="KW-1133">Transmembrane helix</keyword>
<dbReference type="AlphaFoldDB" id="A0A3D8YG63"/>
<proteinExistence type="predicted"/>
<protein>
    <recommendedName>
        <fullName evidence="4">DUF2784 domain-containing protein</fullName>
    </recommendedName>
</protein>
<evidence type="ECO:0000313" key="3">
    <source>
        <dbReference type="Proteomes" id="UP000256373"/>
    </source>
</evidence>
<dbReference type="EMBL" id="QNUL01000002">
    <property type="protein sequence ID" value="REA63672.1"/>
    <property type="molecule type" value="Genomic_DNA"/>
</dbReference>
<comment type="caution">
    <text evidence="2">The sequence shown here is derived from an EMBL/GenBank/DDBJ whole genome shotgun (WGS) entry which is preliminary data.</text>
</comment>
<organism evidence="2 3">
    <name type="scientific">Dyadobacter luteus</name>
    <dbReference type="NCBI Taxonomy" id="2259619"/>
    <lineage>
        <taxon>Bacteria</taxon>
        <taxon>Pseudomonadati</taxon>
        <taxon>Bacteroidota</taxon>
        <taxon>Cytophagia</taxon>
        <taxon>Cytophagales</taxon>
        <taxon>Spirosomataceae</taxon>
        <taxon>Dyadobacter</taxon>
    </lineage>
</organism>
<dbReference type="Proteomes" id="UP000256373">
    <property type="component" value="Unassembled WGS sequence"/>
</dbReference>
<feature type="transmembrane region" description="Helical" evidence="1">
    <location>
        <begin position="12"/>
        <end position="30"/>
    </location>
</feature>
<dbReference type="OrthoDB" id="573857at2"/>
<evidence type="ECO:0000256" key="1">
    <source>
        <dbReference type="SAM" id="Phobius"/>
    </source>
</evidence>
<gene>
    <name evidence="2" type="ORF">DSL64_04350</name>
</gene>
<name>A0A3D8YG63_9BACT</name>
<sequence>MKKLIVIKAIHTLIWVFFNIVIFYMSYAVITDNMDGRFWLGYVFVIIEGLVLVCFGWTCPISIIARKYTGSQRANFDIYLPEWLAEHTKTIYTSIMAAIVLLTIYRLL</sequence>
<evidence type="ECO:0000313" key="2">
    <source>
        <dbReference type="EMBL" id="REA63672.1"/>
    </source>
</evidence>
<feature type="transmembrane region" description="Helical" evidence="1">
    <location>
        <begin position="90"/>
        <end position="107"/>
    </location>
</feature>
<keyword evidence="1" id="KW-0812">Transmembrane</keyword>